<organism evidence="5 6">
    <name type="scientific">Neoarthrinium moseri</name>
    <dbReference type="NCBI Taxonomy" id="1658444"/>
    <lineage>
        <taxon>Eukaryota</taxon>
        <taxon>Fungi</taxon>
        <taxon>Dikarya</taxon>
        <taxon>Ascomycota</taxon>
        <taxon>Pezizomycotina</taxon>
        <taxon>Sordariomycetes</taxon>
        <taxon>Xylariomycetidae</taxon>
        <taxon>Amphisphaeriales</taxon>
        <taxon>Apiosporaceae</taxon>
        <taxon>Neoarthrinium</taxon>
    </lineage>
</organism>
<reference evidence="5" key="1">
    <citation type="submission" date="2021-03" db="EMBL/GenBank/DDBJ databases">
        <title>Revisited historic fungal species revealed as producer of novel bioactive compounds through whole genome sequencing and comparative genomics.</title>
        <authorList>
            <person name="Vignolle G.A."/>
            <person name="Hochenegger N."/>
            <person name="Mach R.L."/>
            <person name="Mach-Aigner A.R."/>
            <person name="Javad Rahimi M."/>
            <person name="Salim K.A."/>
            <person name="Chan C.M."/>
            <person name="Lim L.B.L."/>
            <person name="Cai F."/>
            <person name="Druzhinina I.S."/>
            <person name="U'Ren J.M."/>
            <person name="Derntl C."/>
        </authorList>
    </citation>
    <scope>NUCLEOTIDE SEQUENCE</scope>
    <source>
        <strain evidence="5">TUCIM 5799</strain>
    </source>
</reference>
<evidence type="ECO:0000256" key="2">
    <source>
        <dbReference type="ARBA" id="ARBA00007992"/>
    </source>
</evidence>
<dbReference type="PANTHER" id="PTHR13789:SF315">
    <property type="entry name" value="FAD-DEPENDENT MONOOXYGENASE MDPD"/>
    <property type="match status" value="1"/>
</dbReference>
<accession>A0A9Q0AHE4</accession>
<dbReference type="SUPFAM" id="SSF51905">
    <property type="entry name" value="FAD/NAD(P)-binding domain"/>
    <property type="match status" value="1"/>
</dbReference>
<proteinExistence type="inferred from homology"/>
<keyword evidence="6" id="KW-1185">Reference proteome</keyword>
<protein>
    <submittedName>
        <fullName evidence="5">Uncharacterized protein</fullName>
    </submittedName>
</protein>
<sequence>MGLPSLRRANALKQTFVVPADGVGSKPHELILGAPVRAVSTGYTVYRAAMSPKQFKNAPWLKETLLEAARRPQGRFYAAENRHIVLVVSPRLISFALTLPDEGWDTSSESWSSTITSVDWISRIPDKESIDPRAGDSAHSFIPTSMNGGTMALEDAMSLAECLRLGGANGYKKAVKVHKLLRFYTKGKWLWTHNAERYATDNFHRAKDHLEIGTPFSNTNLPPGHKPESWTLTEQMEKEKAGLVEDLTSNGDWSL</sequence>
<evidence type="ECO:0000256" key="1">
    <source>
        <dbReference type="ARBA" id="ARBA00001974"/>
    </source>
</evidence>
<evidence type="ECO:0000313" key="6">
    <source>
        <dbReference type="Proteomes" id="UP000829685"/>
    </source>
</evidence>
<comment type="cofactor">
    <cofactor evidence="1">
        <name>FAD</name>
        <dbReference type="ChEBI" id="CHEBI:57692"/>
    </cofactor>
</comment>
<name>A0A9Q0AHE4_9PEZI</name>
<keyword evidence="3" id="KW-0560">Oxidoreductase</keyword>
<evidence type="ECO:0000313" key="5">
    <source>
        <dbReference type="EMBL" id="KAI1856413.1"/>
    </source>
</evidence>
<gene>
    <name evidence="5" type="ORF">JX265_011660</name>
</gene>
<evidence type="ECO:0000256" key="3">
    <source>
        <dbReference type="ARBA" id="ARBA00023002"/>
    </source>
</evidence>
<dbReference type="Proteomes" id="UP000829685">
    <property type="component" value="Unassembled WGS sequence"/>
</dbReference>
<comment type="similarity">
    <text evidence="2">Belongs to the paxM FAD-dependent monooxygenase family.</text>
</comment>
<dbReference type="PANTHER" id="PTHR13789">
    <property type="entry name" value="MONOOXYGENASE"/>
    <property type="match status" value="1"/>
</dbReference>
<dbReference type="GO" id="GO:0004497">
    <property type="term" value="F:monooxygenase activity"/>
    <property type="evidence" value="ECO:0007669"/>
    <property type="project" value="UniProtKB-KW"/>
</dbReference>
<keyword evidence="4" id="KW-0503">Monooxygenase</keyword>
<dbReference type="InterPro" id="IPR050493">
    <property type="entry name" value="FAD-dep_Monooxygenase_BioMet"/>
</dbReference>
<comment type="caution">
    <text evidence="5">The sequence shown here is derived from an EMBL/GenBank/DDBJ whole genome shotgun (WGS) entry which is preliminary data.</text>
</comment>
<dbReference type="Gene3D" id="3.50.50.60">
    <property type="entry name" value="FAD/NAD(P)-binding domain"/>
    <property type="match status" value="2"/>
</dbReference>
<evidence type="ECO:0000256" key="4">
    <source>
        <dbReference type="ARBA" id="ARBA00023033"/>
    </source>
</evidence>
<dbReference type="InterPro" id="IPR036188">
    <property type="entry name" value="FAD/NAD-bd_sf"/>
</dbReference>
<dbReference type="AlphaFoldDB" id="A0A9Q0AHE4"/>
<dbReference type="EMBL" id="JAFIMR010000044">
    <property type="protein sequence ID" value="KAI1856413.1"/>
    <property type="molecule type" value="Genomic_DNA"/>
</dbReference>